<evidence type="ECO:0008006" key="4">
    <source>
        <dbReference type="Google" id="ProtNLM"/>
    </source>
</evidence>
<evidence type="ECO:0000256" key="1">
    <source>
        <dbReference type="SAM" id="SignalP"/>
    </source>
</evidence>
<evidence type="ECO:0000313" key="3">
    <source>
        <dbReference type="Proteomes" id="UP000652567"/>
    </source>
</evidence>
<feature type="chain" id="PRO_5037227350" description="Nuclear transport factor 2 family protein" evidence="1">
    <location>
        <begin position="21"/>
        <end position="130"/>
    </location>
</feature>
<name>A0A928V6M1_9GAMM</name>
<accession>A0A928V6M1</accession>
<dbReference type="EMBL" id="PRDL01000001">
    <property type="protein sequence ID" value="MBE8718863.1"/>
    <property type="molecule type" value="Genomic_DNA"/>
</dbReference>
<dbReference type="RefSeq" id="WP_193911773.1">
    <property type="nucleotide sequence ID" value="NZ_PRDL01000001.1"/>
</dbReference>
<sequence length="130" mass="14396">MKYFSVLALALGFGILAGCASLGNKSDEDVVKERAQARYDALLSGDIKKAWGLTAPTYRQRVSAEGYASVMGGVGNWTKAEVSRVTCEEDRCEVSGLVSYNVPGMKLENTITLTDVWIRTDGKWWVFHRR</sequence>
<feature type="signal peptide" evidence="1">
    <location>
        <begin position="1"/>
        <end position="20"/>
    </location>
</feature>
<gene>
    <name evidence="2" type="ORF">C4F51_16945</name>
</gene>
<comment type="caution">
    <text evidence="2">The sequence shown here is derived from an EMBL/GenBank/DDBJ whole genome shotgun (WGS) entry which is preliminary data.</text>
</comment>
<reference evidence="2" key="1">
    <citation type="submission" date="2018-07" db="EMBL/GenBank/DDBJ databases">
        <title>Genome assembly of strain Ka43.</title>
        <authorList>
            <person name="Kukolya J."/>
            <person name="Nagy I."/>
            <person name="Horvath B."/>
            <person name="Toth A."/>
        </authorList>
    </citation>
    <scope>NUCLEOTIDE SEQUENCE</scope>
    <source>
        <strain evidence="2">KB43</strain>
    </source>
</reference>
<dbReference type="Proteomes" id="UP000652567">
    <property type="component" value="Unassembled WGS sequence"/>
</dbReference>
<protein>
    <recommendedName>
        <fullName evidence="4">Nuclear transport factor 2 family protein</fullName>
    </recommendedName>
</protein>
<evidence type="ECO:0000313" key="2">
    <source>
        <dbReference type="EMBL" id="MBE8718863.1"/>
    </source>
</evidence>
<dbReference type="AlphaFoldDB" id="A0A928V6M1"/>
<keyword evidence="1" id="KW-0732">Signal</keyword>
<dbReference type="SUPFAM" id="SSF54427">
    <property type="entry name" value="NTF2-like"/>
    <property type="match status" value="1"/>
</dbReference>
<dbReference type="InterPro" id="IPR032710">
    <property type="entry name" value="NTF2-like_dom_sf"/>
</dbReference>
<dbReference type="PROSITE" id="PS51257">
    <property type="entry name" value="PROKAR_LIPOPROTEIN"/>
    <property type="match status" value="1"/>
</dbReference>
<proteinExistence type="predicted"/>
<keyword evidence="3" id="KW-1185">Reference proteome</keyword>
<organism evidence="2 3">
    <name type="scientific">Cellvibrio polysaccharolyticus</name>
    <dbReference type="NCBI Taxonomy" id="2082724"/>
    <lineage>
        <taxon>Bacteria</taxon>
        <taxon>Pseudomonadati</taxon>
        <taxon>Pseudomonadota</taxon>
        <taxon>Gammaproteobacteria</taxon>
        <taxon>Cellvibrionales</taxon>
        <taxon>Cellvibrionaceae</taxon>
        <taxon>Cellvibrio</taxon>
    </lineage>
</organism>